<keyword evidence="2" id="KW-1185">Reference proteome</keyword>
<dbReference type="Proteomes" id="UP000309997">
    <property type="component" value="Unassembled WGS sequence"/>
</dbReference>
<proteinExistence type="predicted"/>
<name>A0ACC4BX99_POPAL</name>
<evidence type="ECO:0000313" key="2">
    <source>
        <dbReference type="Proteomes" id="UP000309997"/>
    </source>
</evidence>
<accession>A0ACC4BX99</accession>
<dbReference type="EMBL" id="RCHU02000008">
    <property type="protein sequence ID" value="KAL3582802.1"/>
    <property type="molecule type" value="Genomic_DNA"/>
</dbReference>
<organism evidence="1 2">
    <name type="scientific">Populus alba</name>
    <name type="common">White poplar</name>
    <dbReference type="NCBI Taxonomy" id="43335"/>
    <lineage>
        <taxon>Eukaryota</taxon>
        <taxon>Viridiplantae</taxon>
        <taxon>Streptophyta</taxon>
        <taxon>Embryophyta</taxon>
        <taxon>Tracheophyta</taxon>
        <taxon>Spermatophyta</taxon>
        <taxon>Magnoliopsida</taxon>
        <taxon>eudicotyledons</taxon>
        <taxon>Gunneridae</taxon>
        <taxon>Pentapetalae</taxon>
        <taxon>rosids</taxon>
        <taxon>fabids</taxon>
        <taxon>Malpighiales</taxon>
        <taxon>Salicaceae</taxon>
        <taxon>Saliceae</taxon>
        <taxon>Populus</taxon>
    </lineage>
</organism>
<comment type="caution">
    <text evidence="1">The sequence shown here is derived from an EMBL/GenBank/DDBJ whole genome shotgun (WGS) entry which is preliminary data.</text>
</comment>
<gene>
    <name evidence="1" type="ORF">D5086_017134</name>
</gene>
<reference evidence="1 2" key="1">
    <citation type="journal article" date="2024" name="Plant Biotechnol. J.">
        <title>Genome and CRISPR/Cas9 system of a widespread forest tree (Populus alba) in the world.</title>
        <authorList>
            <person name="Liu Y.J."/>
            <person name="Jiang P.F."/>
            <person name="Han X.M."/>
            <person name="Li X.Y."/>
            <person name="Wang H.M."/>
            <person name="Wang Y.J."/>
            <person name="Wang X.X."/>
            <person name="Zeng Q.Y."/>
        </authorList>
    </citation>
    <scope>NUCLEOTIDE SEQUENCE [LARGE SCALE GENOMIC DNA]</scope>
    <source>
        <strain evidence="2">cv. PAL-ZL1</strain>
    </source>
</reference>
<evidence type="ECO:0000313" key="1">
    <source>
        <dbReference type="EMBL" id="KAL3582802.1"/>
    </source>
</evidence>
<sequence length="131" mass="14609">MVGKNWAAGMGFLATAPGSGISPRKKEEIESSFYYQECKFPTSLRLELEKLSSFRWFSLPNPMPAFVSYQQPTVFIDHLLKICFAWSAMPSSFLLFLVLTCHPHPVARGHGGLTFLAKCVIVILLGAISHF</sequence>
<protein>
    <submittedName>
        <fullName evidence="1">Uncharacterized protein</fullName>
    </submittedName>
</protein>